<dbReference type="EMBL" id="CP007264">
    <property type="protein sequence ID" value="AHL21934.1"/>
    <property type="molecule type" value="Genomic_DNA"/>
</dbReference>
<name>W8PII3_9EURY</name>
<keyword evidence="2" id="KW-1185">Reference proteome</keyword>
<evidence type="ECO:0000313" key="2">
    <source>
        <dbReference type="Proteomes" id="UP000019434"/>
    </source>
</evidence>
<reference evidence="1 2" key="1">
    <citation type="submission" date="2014-02" db="EMBL/GenBank/DDBJ databases">
        <title>Genome Sequence of an Hyperthermophilic Archaeon, Thermococcus nautili 30-1, producing viral vesicles.</title>
        <authorList>
            <person name="Oberto J."/>
            <person name="Gaudin M."/>
            <person name="Cossu M."/>
            <person name="Gorlas A."/>
            <person name="Slesarev A."/>
            <person name="Marguet E."/>
            <person name="Forterre P."/>
        </authorList>
    </citation>
    <scope>NUCLEOTIDE SEQUENCE [LARGE SCALE GENOMIC DNA]</scope>
    <source>
        <strain evidence="1 2">30-1</strain>
    </source>
</reference>
<dbReference type="HOGENOM" id="CLU_1387636_0_0_2"/>
<sequence length="190" mass="21668">MKFVNAVPILYYELNVPPERVREAFPLALEFKNPTPESFSIVQPPGKNAGLLVIDVKAENRYVFVLSVKDELVLINETLPRVFVIHPKNLGEFFRALAEDELESLKGTKRKGKWWRFLIDFAATSGVIYIENELHIGFWTAILLAVIFAEVEYLFGPKQVKGPATELDEKTVRKMYEVSEKKGKVVKVSL</sequence>
<dbReference type="STRING" id="195522.BD01_0307"/>
<gene>
    <name evidence="1" type="ORF">BD01_0307</name>
</gene>
<proteinExistence type="predicted"/>
<dbReference type="KEGG" id="tnu:BD01_0307"/>
<evidence type="ECO:0000313" key="1">
    <source>
        <dbReference type="EMBL" id="AHL21934.1"/>
    </source>
</evidence>
<dbReference type="RefSeq" id="WP_042689205.1">
    <property type="nucleotide sequence ID" value="NZ_CP007264.1"/>
</dbReference>
<dbReference type="OrthoDB" id="94237at2157"/>
<dbReference type="Proteomes" id="UP000019434">
    <property type="component" value="Chromosome"/>
</dbReference>
<protein>
    <submittedName>
        <fullName evidence="1">Uncharacterized protein</fullName>
    </submittedName>
</protein>
<dbReference type="GeneID" id="24957544"/>
<organism evidence="1 2">
    <name type="scientific">Thermococcus nautili</name>
    <dbReference type="NCBI Taxonomy" id="195522"/>
    <lineage>
        <taxon>Archaea</taxon>
        <taxon>Methanobacteriati</taxon>
        <taxon>Methanobacteriota</taxon>
        <taxon>Thermococci</taxon>
        <taxon>Thermococcales</taxon>
        <taxon>Thermococcaceae</taxon>
        <taxon>Thermococcus</taxon>
    </lineage>
</organism>
<accession>W8PII3</accession>
<dbReference type="AlphaFoldDB" id="W8PII3"/>